<gene>
    <name evidence="2" type="ORF">MTR67_019099</name>
</gene>
<organism evidence="2 3">
    <name type="scientific">Solanum verrucosum</name>
    <dbReference type="NCBI Taxonomy" id="315347"/>
    <lineage>
        <taxon>Eukaryota</taxon>
        <taxon>Viridiplantae</taxon>
        <taxon>Streptophyta</taxon>
        <taxon>Embryophyta</taxon>
        <taxon>Tracheophyta</taxon>
        <taxon>Spermatophyta</taxon>
        <taxon>Magnoliopsida</taxon>
        <taxon>eudicotyledons</taxon>
        <taxon>Gunneridae</taxon>
        <taxon>Pentapetalae</taxon>
        <taxon>asterids</taxon>
        <taxon>lamiids</taxon>
        <taxon>Solanales</taxon>
        <taxon>Solanaceae</taxon>
        <taxon>Solanoideae</taxon>
        <taxon>Solaneae</taxon>
        <taxon>Solanum</taxon>
    </lineage>
</organism>
<proteinExistence type="predicted"/>
<reference evidence="2" key="1">
    <citation type="submission" date="2023-08" db="EMBL/GenBank/DDBJ databases">
        <title>A de novo genome assembly of Solanum verrucosum Schlechtendal, a Mexican diploid species geographically isolated from the other diploid A-genome species in potato relatives.</title>
        <authorList>
            <person name="Hosaka K."/>
        </authorList>
    </citation>
    <scope>NUCLEOTIDE SEQUENCE</scope>
    <source>
        <tissue evidence="2">Young leaves</tissue>
    </source>
</reference>
<dbReference type="Proteomes" id="UP001234989">
    <property type="component" value="Chromosome 4"/>
</dbReference>
<dbReference type="Pfam" id="PF17919">
    <property type="entry name" value="RT_RNaseH_2"/>
    <property type="match status" value="1"/>
</dbReference>
<sequence length="82" mass="9510">FQWFEACEKSLQDLKTRITSTPILAQREGSHGFVVHCDFSRVGLGCVLMQHDKFKANSSRQVKFYDKNHPLMIRCMKFGTTQ</sequence>
<feature type="domain" description="Reverse transcriptase/retrotransposon-derived protein RNase H-like" evidence="1">
    <location>
        <begin position="3"/>
        <end position="55"/>
    </location>
</feature>
<evidence type="ECO:0000259" key="1">
    <source>
        <dbReference type="Pfam" id="PF17919"/>
    </source>
</evidence>
<evidence type="ECO:0000313" key="3">
    <source>
        <dbReference type="Proteomes" id="UP001234989"/>
    </source>
</evidence>
<evidence type="ECO:0000313" key="2">
    <source>
        <dbReference type="EMBL" id="WMV25714.1"/>
    </source>
</evidence>
<accession>A0AAF0QTM0</accession>
<keyword evidence="3" id="KW-1185">Reference proteome</keyword>
<dbReference type="InterPro" id="IPR041577">
    <property type="entry name" value="RT_RNaseH_2"/>
</dbReference>
<dbReference type="EMBL" id="CP133615">
    <property type="protein sequence ID" value="WMV25714.1"/>
    <property type="molecule type" value="Genomic_DNA"/>
</dbReference>
<dbReference type="InterPro" id="IPR043502">
    <property type="entry name" value="DNA/RNA_pol_sf"/>
</dbReference>
<protein>
    <recommendedName>
        <fullName evidence="1">Reverse transcriptase/retrotransposon-derived protein RNase H-like domain-containing protein</fullName>
    </recommendedName>
</protein>
<dbReference type="SUPFAM" id="SSF56672">
    <property type="entry name" value="DNA/RNA polymerases"/>
    <property type="match status" value="1"/>
</dbReference>
<name>A0AAF0QTM0_SOLVR</name>
<dbReference type="AlphaFoldDB" id="A0AAF0QTM0"/>
<feature type="non-terminal residue" evidence="2">
    <location>
        <position position="1"/>
    </location>
</feature>